<keyword evidence="2" id="KW-1185">Reference proteome</keyword>
<proteinExistence type="predicted"/>
<accession>A0A1C3ETM7</accession>
<evidence type="ECO:0000313" key="2">
    <source>
        <dbReference type="Proteomes" id="UP000094828"/>
    </source>
</evidence>
<dbReference type="OrthoDB" id="1495544at2"/>
<protein>
    <submittedName>
        <fullName evidence="1">Uncharacterized protein</fullName>
    </submittedName>
</protein>
<dbReference type="Proteomes" id="UP000094828">
    <property type="component" value="Unassembled WGS sequence"/>
</dbReference>
<reference evidence="1 2" key="1">
    <citation type="submission" date="2016-05" db="EMBL/GenBank/DDBJ databases">
        <title>Genomic and physiological characterization of Planctopirus sp. isolated from fresh water lake.</title>
        <authorList>
            <person name="Subhash Y."/>
            <person name="Ramana C."/>
        </authorList>
    </citation>
    <scope>NUCLEOTIDE SEQUENCE [LARGE SCALE GENOMIC DNA]</scope>
    <source>
        <strain evidence="1 2">JC280</strain>
    </source>
</reference>
<name>A0A1C3ETM7_9PLAN</name>
<dbReference type="RefSeq" id="WP_068845429.1">
    <property type="nucleotide sequence ID" value="NZ_LYDR01000010.1"/>
</dbReference>
<evidence type="ECO:0000313" key="1">
    <source>
        <dbReference type="EMBL" id="ODA36620.1"/>
    </source>
</evidence>
<sequence>MSAETGGDTSVVYVELINEGTFVLRPVEAVNVSENCFKILELNISSSDVEEWMFLPGSVVECAWEEHEGELLMVAKKAREFADIENHRGQH</sequence>
<gene>
    <name evidence="1" type="ORF">A6X21_15930</name>
</gene>
<comment type="caution">
    <text evidence="1">The sequence shown here is derived from an EMBL/GenBank/DDBJ whole genome shotgun (WGS) entry which is preliminary data.</text>
</comment>
<dbReference type="AlphaFoldDB" id="A0A1C3ETM7"/>
<dbReference type="EMBL" id="LYDR01000010">
    <property type="protein sequence ID" value="ODA36620.1"/>
    <property type="molecule type" value="Genomic_DNA"/>
</dbReference>
<organism evidence="1 2">
    <name type="scientific">Planctopirus hydrillae</name>
    <dbReference type="NCBI Taxonomy" id="1841610"/>
    <lineage>
        <taxon>Bacteria</taxon>
        <taxon>Pseudomonadati</taxon>
        <taxon>Planctomycetota</taxon>
        <taxon>Planctomycetia</taxon>
        <taxon>Planctomycetales</taxon>
        <taxon>Planctomycetaceae</taxon>
        <taxon>Planctopirus</taxon>
    </lineage>
</organism>